<keyword evidence="5 6" id="KW-0788">Thiol protease</keyword>
<dbReference type="Pfam" id="PF00240">
    <property type="entry name" value="ubiquitin"/>
    <property type="match status" value="1"/>
</dbReference>
<keyword evidence="11" id="KW-1185">Reference proteome</keyword>
<proteinExistence type="inferred from homology"/>
<organism evidence="10 11">
    <name type="scientific">Coemansia interrupta</name>
    <dbReference type="NCBI Taxonomy" id="1126814"/>
    <lineage>
        <taxon>Eukaryota</taxon>
        <taxon>Fungi</taxon>
        <taxon>Fungi incertae sedis</taxon>
        <taxon>Zoopagomycota</taxon>
        <taxon>Kickxellomycotina</taxon>
        <taxon>Kickxellomycetes</taxon>
        <taxon>Kickxellales</taxon>
        <taxon>Kickxellaceae</taxon>
        <taxon>Coemansia</taxon>
    </lineage>
</organism>
<comment type="caution">
    <text evidence="10">The sequence shown here is derived from an EMBL/GenBank/DDBJ whole genome shotgun (WGS) entry which is preliminary data.</text>
</comment>
<dbReference type="Gene3D" id="3.10.20.90">
    <property type="entry name" value="Phosphatidylinositol 3-kinase Catalytic Subunit, Chain A, domain 1"/>
    <property type="match status" value="1"/>
</dbReference>
<dbReference type="SUPFAM" id="SSF54236">
    <property type="entry name" value="Ubiquitin-like"/>
    <property type="match status" value="1"/>
</dbReference>
<dbReference type="InterPro" id="IPR044635">
    <property type="entry name" value="UBP14-like"/>
</dbReference>
<dbReference type="CDD" id="cd16104">
    <property type="entry name" value="Ubl_USP14_like"/>
    <property type="match status" value="1"/>
</dbReference>
<dbReference type="PANTHER" id="PTHR43982">
    <property type="entry name" value="UBIQUITIN CARBOXYL-TERMINAL HYDROLASE"/>
    <property type="match status" value="1"/>
</dbReference>
<evidence type="ECO:0000313" key="11">
    <source>
        <dbReference type="Proteomes" id="UP001140172"/>
    </source>
</evidence>
<feature type="domain" description="Ubiquitin-like" evidence="8">
    <location>
        <begin position="2"/>
        <end position="70"/>
    </location>
</feature>
<sequence length="510" mass="56592">MVKVQVKWQGKKFDVDVDTTQPAEVFKTQLYSLTSVAPERQRILVKGGQLKDDTPMGSLGLKENAVLMMMGTVGELPKPPPEQTKFVEDMTDNEVAQALAIPAGLTNLGNTCYMNATLQCLKAVPELKQALDDFQPPAVSTSASASASTDNKRSLVLSLRSLFTQLNESGEGVPPMVFLHVLRQLFPKFAEQDRQSGGFRQQDAEECWNELLTTLDLALQPSDASPSVVERYMSGQMQTTWSTAEAPEEPSTVHHERFRKLDCHIDKSVNYLSQGIAKGLEQKIEKRSDTLGRNAEYTAVSKIARLPEYLTVAYNRFFWKASESVEAKIVKSVKFPLDLDVSEFCTPELQQKMRPVKQHVRNLEDRKAAERKAAAKRPRIDGSSDGSSDGAQASASVSSEKQEDAAPFVLDPELKADVGCNPSGMYELVGLVTHIGRTANSGHYIGWVRKEKGVGGKEPEGKGVPETRHWWYKFDDDDVSMVTDEEILRLCGGGDWHTAYVTLYRAKKLE</sequence>
<evidence type="ECO:0000256" key="6">
    <source>
        <dbReference type="RuleBase" id="RU366025"/>
    </source>
</evidence>
<dbReference type="Gene3D" id="3.90.70.10">
    <property type="entry name" value="Cysteine proteinases"/>
    <property type="match status" value="1"/>
</dbReference>
<gene>
    <name evidence="10" type="primary">UBP6</name>
    <name evidence="10" type="ORF">GGI15_000497</name>
</gene>
<evidence type="ECO:0000256" key="7">
    <source>
        <dbReference type="SAM" id="MobiDB-lite"/>
    </source>
</evidence>
<reference evidence="10" key="1">
    <citation type="submission" date="2022-07" db="EMBL/GenBank/DDBJ databases">
        <title>Phylogenomic reconstructions and comparative analyses of Kickxellomycotina fungi.</title>
        <authorList>
            <person name="Reynolds N.K."/>
            <person name="Stajich J.E."/>
            <person name="Barry K."/>
            <person name="Grigoriev I.V."/>
            <person name="Crous P."/>
            <person name="Smith M.E."/>
        </authorList>
    </citation>
    <scope>NUCLEOTIDE SEQUENCE</scope>
    <source>
        <strain evidence="10">BCRC 34489</strain>
    </source>
</reference>
<dbReference type="GO" id="GO:0004843">
    <property type="term" value="F:cysteine-type deubiquitinase activity"/>
    <property type="evidence" value="ECO:0007669"/>
    <property type="project" value="UniProtKB-UniRule"/>
</dbReference>
<keyword evidence="3 6" id="KW-0833">Ubl conjugation pathway</keyword>
<dbReference type="InterPro" id="IPR000626">
    <property type="entry name" value="Ubiquitin-like_dom"/>
</dbReference>
<comment type="catalytic activity">
    <reaction evidence="1 6">
        <text>Thiol-dependent hydrolysis of ester, thioester, amide, peptide and isopeptide bonds formed by the C-terminal Gly of ubiquitin (a 76-residue protein attached to proteins as an intracellular targeting signal).</text>
        <dbReference type="EC" id="3.4.19.12"/>
    </reaction>
</comment>
<feature type="compositionally biased region" description="Basic and acidic residues" evidence="7">
    <location>
        <begin position="361"/>
        <end position="382"/>
    </location>
</feature>
<evidence type="ECO:0000256" key="3">
    <source>
        <dbReference type="ARBA" id="ARBA00022786"/>
    </source>
</evidence>
<dbReference type="InterPro" id="IPR019954">
    <property type="entry name" value="Ubiquitin_CS"/>
</dbReference>
<dbReference type="OrthoDB" id="333239at2759"/>
<evidence type="ECO:0000256" key="1">
    <source>
        <dbReference type="ARBA" id="ARBA00000707"/>
    </source>
</evidence>
<dbReference type="PANTHER" id="PTHR43982:SF1">
    <property type="entry name" value="UBIQUITIN CARBOXYL-TERMINAL HYDROLASE 14"/>
    <property type="match status" value="1"/>
</dbReference>
<dbReference type="CDD" id="cd02657">
    <property type="entry name" value="Peptidase_C19A"/>
    <property type="match status" value="1"/>
</dbReference>
<dbReference type="Pfam" id="PF00443">
    <property type="entry name" value="UCH"/>
    <property type="match status" value="1"/>
</dbReference>
<protein>
    <recommendedName>
        <fullName evidence="6">Ubiquitin carboxyl-terminal hydrolase</fullName>
        <ecNumber evidence="6">3.4.19.12</ecNumber>
    </recommendedName>
</protein>
<dbReference type="InterPro" id="IPR018200">
    <property type="entry name" value="USP_CS"/>
</dbReference>
<dbReference type="SUPFAM" id="SSF54001">
    <property type="entry name" value="Cysteine proteinases"/>
    <property type="match status" value="1"/>
</dbReference>
<evidence type="ECO:0000256" key="2">
    <source>
        <dbReference type="ARBA" id="ARBA00022670"/>
    </source>
</evidence>
<name>A0A9W8HN40_9FUNG</name>
<dbReference type="GO" id="GO:0016579">
    <property type="term" value="P:protein deubiquitination"/>
    <property type="evidence" value="ECO:0007669"/>
    <property type="project" value="InterPro"/>
</dbReference>
<dbReference type="InterPro" id="IPR001394">
    <property type="entry name" value="Peptidase_C19_UCH"/>
</dbReference>
<dbReference type="InterPro" id="IPR038765">
    <property type="entry name" value="Papain-like_cys_pep_sf"/>
</dbReference>
<dbReference type="EC" id="3.4.19.12" evidence="6"/>
<dbReference type="PROSITE" id="PS50235">
    <property type="entry name" value="USP_3"/>
    <property type="match status" value="1"/>
</dbReference>
<dbReference type="PROSITE" id="PS00973">
    <property type="entry name" value="USP_2"/>
    <property type="match status" value="1"/>
</dbReference>
<dbReference type="EMBL" id="JANBUM010000014">
    <property type="protein sequence ID" value="KAJ2787726.1"/>
    <property type="molecule type" value="Genomic_DNA"/>
</dbReference>
<feature type="region of interest" description="Disordered" evidence="7">
    <location>
        <begin position="356"/>
        <end position="404"/>
    </location>
</feature>
<evidence type="ECO:0000256" key="5">
    <source>
        <dbReference type="ARBA" id="ARBA00022807"/>
    </source>
</evidence>
<evidence type="ECO:0000259" key="9">
    <source>
        <dbReference type="PROSITE" id="PS50235"/>
    </source>
</evidence>
<keyword evidence="2 6" id="KW-0645">Protease</keyword>
<feature type="domain" description="USP" evidence="9">
    <location>
        <begin position="103"/>
        <end position="507"/>
    </location>
</feature>
<dbReference type="InterPro" id="IPR029071">
    <property type="entry name" value="Ubiquitin-like_domsf"/>
</dbReference>
<dbReference type="GO" id="GO:0070628">
    <property type="term" value="F:proteasome binding"/>
    <property type="evidence" value="ECO:0007669"/>
    <property type="project" value="TreeGrafter"/>
</dbReference>
<evidence type="ECO:0000259" key="8">
    <source>
        <dbReference type="PROSITE" id="PS50053"/>
    </source>
</evidence>
<dbReference type="SMART" id="SM00213">
    <property type="entry name" value="UBQ"/>
    <property type="match status" value="1"/>
</dbReference>
<dbReference type="PROSITE" id="PS50053">
    <property type="entry name" value="UBIQUITIN_2"/>
    <property type="match status" value="1"/>
</dbReference>
<accession>A0A9W8HN40</accession>
<dbReference type="GO" id="GO:0043161">
    <property type="term" value="P:proteasome-mediated ubiquitin-dependent protein catabolic process"/>
    <property type="evidence" value="ECO:0007669"/>
    <property type="project" value="InterPro"/>
</dbReference>
<comment type="similarity">
    <text evidence="6">Belongs to the peptidase C19 family.</text>
</comment>
<evidence type="ECO:0000313" key="10">
    <source>
        <dbReference type="EMBL" id="KAJ2787726.1"/>
    </source>
</evidence>
<keyword evidence="4 6" id="KW-0378">Hydrolase</keyword>
<dbReference type="PROSITE" id="PS00972">
    <property type="entry name" value="USP_1"/>
    <property type="match status" value="1"/>
</dbReference>
<dbReference type="AlphaFoldDB" id="A0A9W8HN40"/>
<dbReference type="PROSITE" id="PS00299">
    <property type="entry name" value="UBIQUITIN_1"/>
    <property type="match status" value="1"/>
</dbReference>
<feature type="compositionally biased region" description="Low complexity" evidence="7">
    <location>
        <begin position="383"/>
        <end position="399"/>
    </location>
</feature>
<dbReference type="InterPro" id="IPR028889">
    <property type="entry name" value="USP"/>
</dbReference>
<dbReference type="GO" id="GO:0061136">
    <property type="term" value="P:regulation of proteasomal protein catabolic process"/>
    <property type="evidence" value="ECO:0007669"/>
    <property type="project" value="TreeGrafter"/>
</dbReference>
<evidence type="ECO:0000256" key="4">
    <source>
        <dbReference type="ARBA" id="ARBA00022801"/>
    </source>
</evidence>
<dbReference type="Proteomes" id="UP001140172">
    <property type="component" value="Unassembled WGS sequence"/>
</dbReference>